<protein>
    <submittedName>
        <fullName evidence="4">Sporulation protein</fullName>
    </submittedName>
</protein>
<evidence type="ECO:0000259" key="3">
    <source>
        <dbReference type="SMART" id="SM00909"/>
    </source>
</evidence>
<accession>A0A1E5LCZ0</accession>
<sequence>MPTFNKIGVGIIGAAFVLLLSGCGFFQGERASQQVEQPNDATYVEEGMLSEGPEENGEIIEVDQQNVEMVQRELYLIDQNGYVVPQMLQLPKTKEVAKQALEYLVQNGPIMEELPNGFRAVLPAGTQVLGLNMEEGTLVADFSTEFTEYAPEDEQRIVQSLTWTLTQFDNIDRVQIRINGHEQPYMPVNGTPINDGLSRADGINFDHGDVVDVQNSKAMTLYFLAQNGEDMYYVPITRRVEKANNNVEAVVAELIEGPAYDSKLLSEFHPDLSLVEKPKNDEGTVTLNFNEVLLGSLQGTAVSEHLLKSLVLSLTEQEGIEQVALQVNGDSLLHNNEGEEISEPVSRPEAVNTGSF</sequence>
<dbReference type="Proteomes" id="UP000095209">
    <property type="component" value="Unassembled WGS sequence"/>
</dbReference>
<organism evidence="4 5">
    <name type="scientific">Bacillus solimangrovi</name>
    <dbReference type="NCBI Taxonomy" id="1305675"/>
    <lineage>
        <taxon>Bacteria</taxon>
        <taxon>Bacillati</taxon>
        <taxon>Bacillota</taxon>
        <taxon>Bacilli</taxon>
        <taxon>Bacillales</taxon>
        <taxon>Bacillaceae</taxon>
        <taxon>Bacillus</taxon>
    </lineage>
</organism>
<feature type="transmembrane region" description="Helical" evidence="2">
    <location>
        <begin position="7"/>
        <end position="28"/>
    </location>
</feature>
<dbReference type="OrthoDB" id="1715058at2"/>
<dbReference type="STRING" id="1305675.BFG57_17565"/>
<dbReference type="InterPro" id="IPR019606">
    <property type="entry name" value="GerMN"/>
</dbReference>
<reference evidence="4 5" key="1">
    <citation type="submission" date="2016-08" db="EMBL/GenBank/DDBJ databases">
        <title>Genome of Bacillus solimangrovi GH2-4.</title>
        <authorList>
            <person name="Lim S."/>
            <person name="Kim B.-C."/>
        </authorList>
    </citation>
    <scope>NUCLEOTIDE SEQUENCE [LARGE SCALE GENOMIC DNA]</scope>
    <source>
        <strain evidence="4 5">GH2-4</strain>
    </source>
</reference>
<comment type="caution">
    <text evidence="4">The sequence shown here is derived from an EMBL/GenBank/DDBJ whole genome shotgun (WGS) entry which is preliminary data.</text>
</comment>
<evidence type="ECO:0000256" key="2">
    <source>
        <dbReference type="SAM" id="Phobius"/>
    </source>
</evidence>
<dbReference type="PROSITE" id="PS51257">
    <property type="entry name" value="PROKAR_LIPOPROTEIN"/>
    <property type="match status" value="1"/>
</dbReference>
<dbReference type="SMART" id="SM00909">
    <property type="entry name" value="Germane"/>
    <property type="match status" value="2"/>
</dbReference>
<evidence type="ECO:0000313" key="4">
    <source>
        <dbReference type="EMBL" id="OEH91945.1"/>
    </source>
</evidence>
<evidence type="ECO:0000256" key="1">
    <source>
        <dbReference type="SAM" id="MobiDB-lite"/>
    </source>
</evidence>
<dbReference type="EMBL" id="MJEH01000042">
    <property type="protein sequence ID" value="OEH91945.1"/>
    <property type="molecule type" value="Genomic_DNA"/>
</dbReference>
<dbReference type="AlphaFoldDB" id="A0A1E5LCZ0"/>
<gene>
    <name evidence="4" type="ORF">BFG57_17565</name>
</gene>
<dbReference type="Pfam" id="PF10646">
    <property type="entry name" value="Germane"/>
    <property type="match status" value="2"/>
</dbReference>
<name>A0A1E5LCZ0_9BACI</name>
<keyword evidence="2" id="KW-1133">Transmembrane helix</keyword>
<feature type="region of interest" description="Disordered" evidence="1">
    <location>
        <begin position="337"/>
        <end position="356"/>
    </location>
</feature>
<evidence type="ECO:0000313" key="5">
    <source>
        <dbReference type="Proteomes" id="UP000095209"/>
    </source>
</evidence>
<keyword evidence="2" id="KW-0472">Membrane</keyword>
<dbReference type="RefSeq" id="WP_069718032.1">
    <property type="nucleotide sequence ID" value="NZ_MJEH01000042.1"/>
</dbReference>
<feature type="domain" description="GerMN" evidence="3">
    <location>
        <begin position="247"/>
        <end position="336"/>
    </location>
</feature>
<feature type="domain" description="GerMN" evidence="3">
    <location>
        <begin position="97"/>
        <end position="187"/>
    </location>
</feature>
<keyword evidence="5" id="KW-1185">Reference proteome</keyword>
<keyword evidence="2" id="KW-0812">Transmembrane</keyword>
<proteinExistence type="predicted"/>